<protein>
    <submittedName>
        <fullName evidence="2">Uncharacterized protein</fullName>
    </submittedName>
</protein>
<gene>
    <name evidence="2" type="ORF">SDC9_174911</name>
</gene>
<dbReference type="AlphaFoldDB" id="A0A645GKR2"/>
<evidence type="ECO:0000256" key="1">
    <source>
        <dbReference type="SAM" id="MobiDB-lite"/>
    </source>
</evidence>
<sequence>MQRAKLSGSHGGFDDAEQRPEPEDLPGFQIARRSEIHRLATLDKGCVHNSPAF</sequence>
<dbReference type="EMBL" id="VSSQ01077393">
    <property type="protein sequence ID" value="MPN27477.1"/>
    <property type="molecule type" value="Genomic_DNA"/>
</dbReference>
<accession>A0A645GKR2</accession>
<evidence type="ECO:0000313" key="2">
    <source>
        <dbReference type="EMBL" id="MPN27477.1"/>
    </source>
</evidence>
<comment type="caution">
    <text evidence="2">The sequence shown here is derived from an EMBL/GenBank/DDBJ whole genome shotgun (WGS) entry which is preliminary data.</text>
</comment>
<proteinExistence type="predicted"/>
<feature type="region of interest" description="Disordered" evidence="1">
    <location>
        <begin position="1"/>
        <end position="31"/>
    </location>
</feature>
<organism evidence="2">
    <name type="scientific">bioreactor metagenome</name>
    <dbReference type="NCBI Taxonomy" id="1076179"/>
    <lineage>
        <taxon>unclassified sequences</taxon>
        <taxon>metagenomes</taxon>
        <taxon>ecological metagenomes</taxon>
    </lineage>
</organism>
<feature type="compositionally biased region" description="Basic and acidic residues" evidence="1">
    <location>
        <begin position="12"/>
        <end position="22"/>
    </location>
</feature>
<name>A0A645GKR2_9ZZZZ</name>
<reference evidence="2" key="1">
    <citation type="submission" date="2019-08" db="EMBL/GenBank/DDBJ databases">
        <authorList>
            <person name="Kucharzyk K."/>
            <person name="Murdoch R.W."/>
            <person name="Higgins S."/>
            <person name="Loffler F."/>
        </authorList>
    </citation>
    <scope>NUCLEOTIDE SEQUENCE</scope>
</reference>